<evidence type="ECO:0000256" key="1">
    <source>
        <dbReference type="ARBA" id="ARBA00001946"/>
    </source>
</evidence>
<reference evidence="6" key="1">
    <citation type="journal article" date="2020" name="Nature">
        <title>Giant virus diversity and host interactions through global metagenomics.</title>
        <authorList>
            <person name="Schulz F."/>
            <person name="Roux S."/>
            <person name="Paez-Espino D."/>
            <person name="Jungbluth S."/>
            <person name="Walsh D.A."/>
            <person name="Denef V.J."/>
            <person name="McMahon K.D."/>
            <person name="Konstantinidis K.T."/>
            <person name="Eloe-Fadrosh E.A."/>
            <person name="Kyrpides N.C."/>
            <person name="Woyke T."/>
        </authorList>
    </citation>
    <scope>NUCLEOTIDE SEQUENCE</scope>
    <source>
        <strain evidence="6">GVMAG-M-3300023184-16</strain>
    </source>
</reference>
<dbReference type="GO" id="GO:0003824">
    <property type="term" value="F:catalytic activity"/>
    <property type="evidence" value="ECO:0007669"/>
    <property type="project" value="UniProtKB-ARBA"/>
</dbReference>
<accession>A0A6C0HUC4</accession>
<dbReference type="Gene3D" id="3.40.50.1000">
    <property type="entry name" value="HAD superfamily/HAD-like"/>
    <property type="match status" value="1"/>
</dbReference>
<dbReference type="InterPro" id="IPR011009">
    <property type="entry name" value="Kinase-like_dom_sf"/>
</dbReference>
<dbReference type="Pfam" id="PF13419">
    <property type="entry name" value="HAD_2"/>
    <property type="match status" value="1"/>
</dbReference>
<dbReference type="InterPro" id="IPR041492">
    <property type="entry name" value="HAD_2"/>
</dbReference>
<evidence type="ECO:0000313" key="6">
    <source>
        <dbReference type="EMBL" id="QHT84074.1"/>
    </source>
</evidence>
<name>A0A6C0HUC4_9ZZZZ</name>
<feature type="domain" description="CHK kinase-like" evidence="5">
    <location>
        <begin position="558"/>
        <end position="739"/>
    </location>
</feature>
<dbReference type="Pfam" id="PF02958">
    <property type="entry name" value="EcKL"/>
    <property type="match status" value="1"/>
</dbReference>
<dbReference type="InterPro" id="IPR004119">
    <property type="entry name" value="EcKL"/>
</dbReference>
<dbReference type="InterPro" id="IPR029044">
    <property type="entry name" value="Nucleotide-diphossugar_trans"/>
</dbReference>
<keyword evidence="3" id="KW-0460">Magnesium</keyword>
<dbReference type="InterPro" id="IPR005835">
    <property type="entry name" value="NTP_transferase_dom"/>
</dbReference>
<dbReference type="InterPro" id="IPR023198">
    <property type="entry name" value="PGP-like_dom2"/>
</dbReference>
<dbReference type="Gene3D" id="3.90.1200.10">
    <property type="match status" value="1"/>
</dbReference>
<evidence type="ECO:0000259" key="5">
    <source>
        <dbReference type="SMART" id="SM00587"/>
    </source>
</evidence>
<dbReference type="SMART" id="SM00587">
    <property type="entry name" value="CHK"/>
    <property type="match status" value="1"/>
</dbReference>
<comment type="cofactor">
    <cofactor evidence="1">
        <name>Mg(2+)</name>
        <dbReference type="ChEBI" id="CHEBI:18420"/>
    </cofactor>
</comment>
<dbReference type="GO" id="GO:0046872">
    <property type="term" value="F:metal ion binding"/>
    <property type="evidence" value="ECO:0007669"/>
    <property type="project" value="UniProtKB-KW"/>
</dbReference>
<dbReference type="InterPro" id="IPR051600">
    <property type="entry name" value="Beta-PGM-like"/>
</dbReference>
<dbReference type="SUPFAM" id="SSF53448">
    <property type="entry name" value="Nucleotide-diphospho-sugar transferases"/>
    <property type="match status" value="1"/>
</dbReference>
<dbReference type="SFLD" id="SFLDG01129">
    <property type="entry name" value="C1.5:_HAD__Beta-PGM__Phosphata"/>
    <property type="match status" value="1"/>
</dbReference>
<organism evidence="6">
    <name type="scientific">viral metagenome</name>
    <dbReference type="NCBI Taxonomy" id="1070528"/>
    <lineage>
        <taxon>unclassified sequences</taxon>
        <taxon>metagenomes</taxon>
        <taxon>organismal metagenomes</taxon>
    </lineage>
</organism>
<dbReference type="PANTHER" id="PTHR46193:SF18">
    <property type="entry name" value="HEXITOL PHOSPHATASE B"/>
    <property type="match status" value="1"/>
</dbReference>
<keyword evidence="2" id="KW-0479">Metal-binding</keyword>
<protein>
    <recommendedName>
        <fullName evidence="5">CHK kinase-like domain-containing protein</fullName>
    </recommendedName>
</protein>
<evidence type="ECO:0000256" key="4">
    <source>
        <dbReference type="ARBA" id="ARBA00023277"/>
    </source>
</evidence>
<dbReference type="Gene3D" id="1.10.150.240">
    <property type="entry name" value="Putative phosphatase, domain 2"/>
    <property type="match status" value="1"/>
</dbReference>
<dbReference type="SUPFAM" id="SSF56112">
    <property type="entry name" value="Protein kinase-like (PK-like)"/>
    <property type="match status" value="1"/>
</dbReference>
<dbReference type="SFLD" id="SFLDS00003">
    <property type="entry name" value="Haloacid_Dehalogenase"/>
    <property type="match status" value="1"/>
</dbReference>
<dbReference type="InterPro" id="IPR015897">
    <property type="entry name" value="CHK_kinase-like"/>
</dbReference>
<evidence type="ECO:0000256" key="3">
    <source>
        <dbReference type="ARBA" id="ARBA00022842"/>
    </source>
</evidence>
<dbReference type="SUPFAM" id="SSF56784">
    <property type="entry name" value="HAD-like"/>
    <property type="match status" value="1"/>
</dbReference>
<dbReference type="EMBL" id="MN740015">
    <property type="protein sequence ID" value="QHT84074.1"/>
    <property type="molecule type" value="Genomic_DNA"/>
</dbReference>
<sequence length="795" mass="93319">MNIIIPLGGKGERFYKEGYTNPKPLIHIFHKEMIFHVLDNLHISKEDHVFIVYHIELDKYHFSNIIKNKYSEINFILVHYQTSGAVETIHNAISMIKTMSNHKKTILLDCDTFYTMDILTIARNINQNAVFYKNTENEKPIYSYILLNEQGKIVSIKEKEKISSNANTGAYLFHNIEELEYYCKYVLDNKITFNGEPYTSCVISEMIKTQEFYGIELEKNTVFSVGTPTELQDFVKDSYVFLFDLDGTIVNTDGIYFNVWKEICKQYNIHLTNELFYKYIHGNTDTIVLQQLLPNANIHKISKLKDELFVQQLTDIKIIEGVCDFMKKLKYNGYFCSIVTNCNRCIAEKIINYCDISQYIDFIIVGNECDKPKPFAEPYIEAMKKYNVKSNKAIIFEDSKSGLLSASGSSPLCIVGITTKYNEHDLQIYGANMVIDNYNNIDIDTLKIHNNLTKNRIKSYICNSINVDIIDIIIDDEKLKGGFISDVLSLKIITKDSILPCVLKLENKNETKLSIMAKNLGLYERENYFYDTISKDINIQFPKFLGLIKDNHMDTIGILMENLHYKKFELNVNLNSKSIDISLKIIEKMAKLHAKFWNKCLEKKYPELKKHNDPLFCPVWQEFIIEKYPIFIDNWKNILTEAQIEMAEKIVHNFEKIQERLSNNNLTIIHGDIKSPNIFYDIQNNYEPYFLDWQYIANGKGVQDFIFFLIESFDIDKIKMIYPIFKHYYYMKLMEHGVQYSFSEYEQDICDALCYFPFFVSIWFGTTPQDELIDKNFPFFFIQKVFHCMEFIYQA</sequence>
<dbReference type="PANTHER" id="PTHR46193">
    <property type="entry name" value="6-PHOSPHOGLUCONATE PHOSPHATASE"/>
    <property type="match status" value="1"/>
</dbReference>
<dbReference type="Pfam" id="PF00483">
    <property type="entry name" value="NTP_transferase"/>
    <property type="match status" value="1"/>
</dbReference>
<evidence type="ECO:0000256" key="2">
    <source>
        <dbReference type="ARBA" id="ARBA00022723"/>
    </source>
</evidence>
<dbReference type="InterPro" id="IPR023214">
    <property type="entry name" value="HAD_sf"/>
</dbReference>
<proteinExistence type="predicted"/>
<keyword evidence="4" id="KW-0119">Carbohydrate metabolism</keyword>
<dbReference type="AlphaFoldDB" id="A0A6C0HUC4"/>
<dbReference type="Gene3D" id="3.90.550.10">
    <property type="entry name" value="Spore Coat Polysaccharide Biosynthesis Protein SpsA, Chain A"/>
    <property type="match status" value="1"/>
</dbReference>
<dbReference type="InterPro" id="IPR036412">
    <property type="entry name" value="HAD-like_sf"/>
</dbReference>